<dbReference type="SUPFAM" id="SSF102198">
    <property type="entry name" value="Putative cyclase"/>
    <property type="match status" value="1"/>
</dbReference>
<evidence type="ECO:0000313" key="1">
    <source>
        <dbReference type="EMBL" id="QNA43130.1"/>
    </source>
</evidence>
<dbReference type="EMBL" id="CP060007">
    <property type="protein sequence ID" value="QNA43130.1"/>
    <property type="molecule type" value="Genomic_DNA"/>
</dbReference>
<protein>
    <submittedName>
        <fullName evidence="1">Cyclase family protein</fullName>
    </submittedName>
</protein>
<dbReference type="PANTHER" id="PTHR31118:SF12">
    <property type="entry name" value="CYCLASE-LIKE PROTEIN 2"/>
    <property type="match status" value="1"/>
</dbReference>
<dbReference type="KEGG" id="lacs:H4075_13680"/>
<keyword evidence="2" id="KW-1185">Reference proteome</keyword>
<dbReference type="GO" id="GO:0019441">
    <property type="term" value="P:L-tryptophan catabolic process to kynurenine"/>
    <property type="evidence" value="ECO:0007669"/>
    <property type="project" value="InterPro"/>
</dbReference>
<dbReference type="Pfam" id="PF04199">
    <property type="entry name" value="Cyclase"/>
    <property type="match status" value="1"/>
</dbReference>
<proteinExistence type="predicted"/>
<dbReference type="RefSeq" id="WP_182801395.1">
    <property type="nucleotide sequence ID" value="NZ_CP060007.1"/>
</dbReference>
<dbReference type="GO" id="GO:0004061">
    <property type="term" value="F:arylformamidase activity"/>
    <property type="evidence" value="ECO:0007669"/>
    <property type="project" value="InterPro"/>
</dbReference>
<name>A0A7G5XCC7_9BACT</name>
<dbReference type="PANTHER" id="PTHR31118">
    <property type="entry name" value="CYCLASE-LIKE PROTEIN 2"/>
    <property type="match status" value="1"/>
</dbReference>
<dbReference type="InterPro" id="IPR037175">
    <property type="entry name" value="KFase_sf"/>
</dbReference>
<sequence length="269" mass="29722">MKQYLPFLFIIALGCNQPAEKQTLSQFLSKGKWIDLSYDFSSETIYWPNNPVGFKLDTQFNGKTAGGYYYSSNAFFSPEHGGTHLDAPVHFAEGKWSADKIPLEQLLGEAVVIDVKTKTTNNADYQITVDDITAWEKENGTIHDGAIVLFRTGWGKFYPDAANYLGTAEKGEAATAKLHFPAIHPELAAWLIKNRKIKAVGVDTPSIDYGQSKDFKTHQLLYAENIPGFENVANLDSLPAKGAYVFALPMKIKAGSGGPLRIIAWVEKP</sequence>
<dbReference type="Gene3D" id="3.50.30.50">
    <property type="entry name" value="Putative cyclase"/>
    <property type="match status" value="1"/>
</dbReference>
<dbReference type="PROSITE" id="PS51257">
    <property type="entry name" value="PROKAR_LIPOPROTEIN"/>
    <property type="match status" value="1"/>
</dbReference>
<reference evidence="2" key="1">
    <citation type="submission" date="2020-08" db="EMBL/GenBank/DDBJ databases">
        <title>Lacibacter sp. S13-6-6 genome sequencing.</title>
        <authorList>
            <person name="Jin L."/>
        </authorList>
    </citation>
    <scope>NUCLEOTIDE SEQUENCE [LARGE SCALE GENOMIC DNA]</scope>
    <source>
        <strain evidence="2">S13-6-6</strain>
    </source>
</reference>
<organism evidence="1 2">
    <name type="scientific">Lacibacter sediminis</name>
    <dbReference type="NCBI Taxonomy" id="2760713"/>
    <lineage>
        <taxon>Bacteria</taxon>
        <taxon>Pseudomonadati</taxon>
        <taxon>Bacteroidota</taxon>
        <taxon>Chitinophagia</taxon>
        <taxon>Chitinophagales</taxon>
        <taxon>Chitinophagaceae</taxon>
        <taxon>Lacibacter</taxon>
    </lineage>
</organism>
<evidence type="ECO:0000313" key="2">
    <source>
        <dbReference type="Proteomes" id="UP000515344"/>
    </source>
</evidence>
<dbReference type="InterPro" id="IPR007325">
    <property type="entry name" value="KFase/CYL"/>
</dbReference>
<gene>
    <name evidence="1" type="ORF">H4075_13680</name>
</gene>
<dbReference type="AlphaFoldDB" id="A0A7G5XCC7"/>
<dbReference type="Proteomes" id="UP000515344">
    <property type="component" value="Chromosome"/>
</dbReference>
<accession>A0A7G5XCC7</accession>